<feature type="domain" description="CAAX prenyl protease 2/Lysostaphin resistance protein A-like" evidence="2">
    <location>
        <begin position="94"/>
        <end position="188"/>
    </location>
</feature>
<dbReference type="GO" id="GO:0080120">
    <property type="term" value="P:CAAX-box protein maturation"/>
    <property type="evidence" value="ECO:0007669"/>
    <property type="project" value="UniProtKB-ARBA"/>
</dbReference>
<evidence type="ECO:0000259" key="2">
    <source>
        <dbReference type="Pfam" id="PF02517"/>
    </source>
</evidence>
<feature type="transmembrane region" description="Helical" evidence="1">
    <location>
        <begin position="88"/>
        <end position="106"/>
    </location>
</feature>
<feature type="transmembrane region" description="Helical" evidence="1">
    <location>
        <begin position="12"/>
        <end position="34"/>
    </location>
</feature>
<dbReference type="AlphaFoldDB" id="A0A381R8M2"/>
<protein>
    <recommendedName>
        <fullName evidence="2">CAAX prenyl protease 2/Lysostaphin resistance protein A-like domain-containing protein</fullName>
    </recommendedName>
</protein>
<dbReference type="Pfam" id="PF02517">
    <property type="entry name" value="Rce1-like"/>
    <property type="match status" value="1"/>
</dbReference>
<feature type="transmembrane region" description="Helical" evidence="1">
    <location>
        <begin position="127"/>
        <end position="144"/>
    </location>
</feature>
<gene>
    <name evidence="3" type="ORF">METZ01_LOCUS39071</name>
</gene>
<dbReference type="InterPro" id="IPR003675">
    <property type="entry name" value="Rce1/LyrA-like_dom"/>
</dbReference>
<feature type="transmembrane region" description="Helical" evidence="1">
    <location>
        <begin position="54"/>
        <end position="76"/>
    </location>
</feature>
<proteinExistence type="predicted"/>
<evidence type="ECO:0000313" key="3">
    <source>
        <dbReference type="EMBL" id="SUZ86217.1"/>
    </source>
</evidence>
<feature type="transmembrane region" description="Helical" evidence="1">
    <location>
        <begin position="177"/>
        <end position="197"/>
    </location>
</feature>
<sequence length="251" mass="28834">MDIIKYIPSNLRLFLILLASLITVPGIWLVVVKLHELSFKSIVTKRKKVDYNRIIFSFLLWGLIVTSFVIIGYFISPENYEFNFKLKEFLILSVIAILLIPVQTTVEELVFRGYLMQGFGGLFNSRLLALFLTSIIFGGLHLINPEVEALGYWIMVQYLGYGFVLGIMTLMDDGLELAIGFHAANNLFIVLLLTSSWTVFETDSILRDISDPTLTPLNFIIPLIIYPILLYVFARKYSWKDWYGKLVSRIN</sequence>
<dbReference type="EMBL" id="UINC01001671">
    <property type="protein sequence ID" value="SUZ86217.1"/>
    <property type="molecule type" value="Genomic_DNA"/>
</dbReference>
<keyword evidence="1" id="KW-0812">Transmembrane</keyword>
<keyword evidence="1" id="KW-0472">Membrane</keyword>
<dbReference type="GO" id="GO:0004175">
    <property type="term" value="F:endopeptidase activity"/>
    <property type="evidence" value="ECO:0007669"/>
    <property type="project" value="UniProtKB-ARBA"/>
</dbReference>
<feature type="transmembrane region" description="Helical" evidence="1">
    <location>
        <begin position="217"/>
        <end position="234"/>
    </location>
</feature>
<name>A0A381R8M2_9ZZZZ</name>
<feature type="transmembrane region" description="Helical" evidence="1">
    <location>
        <begin position="150"/>
        <end position="170"/>
    </location>
</feature>
<accession>A0A381R8M2</accession>
<evidence type="ECO:0000256" key="1">
    <source>
        <dbReference type="SAM" id="Phobius"/>
    </source>
</evidence>
<reference evidence="3" key="1">
    <citation type="submission" date="2018-05" db="EMBL/GenBank/DDBJ databases">
        <authorList>
            <person name="Lanie J.A."/>
            <person name="Ng W.-L."/>
            <person name="Kazmierczak K.M."/>
            <person name="Andrzejewski T.M."/>
            <person name="Davidsen T.M."/>
            <person name="Wayne K.J."/>
            <person name="Tettelin H."/>
            <person name="Glass J.I."/>
            <person name="Rusch D."/>
            <person name="Podicherti R."/>
            <person name="Tsui H.-C.T."/>
            <person name="Winkler M.E."/>
        </authorList>
    </citation>
    <scope>NUCLEOTIDE SEQUENCE</scope>
</reference>
<keyword evidence="1" id="KW-1133">Transmembrane helix</keyword>
<organism evidence="3">
    <name type="scientific">marine metagenome</name>
    <dbReference type="NCBI Taxonomy" id="408172"/>
    <lineage>
        <taxon>unclassified sequences</taxon>
        <taxon>metagenomes</taxon>
        <taxon>ecological metagenomes</taxon>
    </lineage>
</organism>